<evidence type="ECO:0000259" key="1">
    <source>
        <dbReference type="SMART" id="SM00329"/>
    </source>
</evidence>
<dbReference type="InterPro" id="IPR032942">
    <property type="entry name" value="BPI/LBP/Plunc"/>
</dbReference>
<proteinExistence type="predicted"/>
<dbReference type="EMBL" id="UZAG01015923">
    <property type="protein sequence ID" value="VDO24375.1"/>
    <property type="molecule type" value="Genomic_DNA"/>
</dbReference>
<dbReference type="Pfam" id="PF02886">
    <property type="entry name" value="LBP_BPI_CETP_C"/>
    <property type="match status" value="1"/>
</dbReference>
<evidence type="ECO:0000313" key="4">
    <source>
        <dbReference type="WBParaSite" id="BTMF_0000934001-mRNA-1"/>
    </source>
</evidence>
<dbReference type="AlphaFoldDB" id="A0A0R3QNQ5"/>
<dbReference type="PANTHER" id="PTHR10504">
    <property type="entry name" value="BACTERICIDAL PERMEABILITY-INCREASING BPI PROTEIN-RELATED"/>
    <property type="match status" value="1"/>
</dbReference>
<dbReference type="SUPFAM" id="SSF55394">
    <property type="entry name" value="Bactericidal permeability-increasing protein, BPI"/>
    <property type="match status" value="2"/>
</dbReference>
<dbReference type="InterPro" id="IPR001124">
    <property type="entry name" value="Lipid-bd_serum_glycop_C"/>
</dbReference>
<evidence type="ECO:0000313" key="3">
    <source>
        <dbReference type="Proteomes" id="UP000280834"/>
    </source>
</evidence>
<gene>
    <name evidence="2" type="ORF">BTMF_LOCUS7391</name>
</gene>
<dbReference type="GO" id="GO:0008289">
    <property type="term" value="F:lipid binding"/>
    <property type="evidence" value="ECO:0007669"/>
    <property type="project" value="InterPro"/>
</dbReference>
<reference evidence="2 3" key="2">
    <citation type="submission" date="2018-11" db="EMBL/GenBank/DDBJ databases">
        <authorList>
            <consortium name="Pathogen Informatics"/>
        </authorList>
    </citation>
    <scope>NUCLEOTIDE SEQUENCE [LARGE SCALE GENOMIC DNA]</scope>
</reference>
<dbReference type="STRING" id="42155.A0A0R3QNQ5"/>
<reference evidence="4" key="1">
    <citation type="submission" date="2017-02" db="UniProtKB">
        <authorList>
            <consortium name="WormBaseParasite"/>
        </authorList>
    </citation>
    <scope>IDENTIFICATION</scope>
</reference>
<dbReference type="InterPro" id="IPR017943">
    <property type="entry name" value="Bactericidal_perm-incr_a/b_dom"/>
</dbReference>
<name>A0A0R3QNQ5_9BILA</name>
<keyword evidence="3" id="KW-1185">Reference proteome</keyword>
<dbReference type="WBParaSite" id="BTMF_0000934001-mRNA-1">
    <property type="protein sequence ID" value="BTMF_0000934001-mRNA-1"/>
    <property type="gene ID" value="BTMF_0000934001"/>
</dbReference>
<dbReference type="SMART" id="SM00329">
    <property type="entry name" value="BPI2"/>
    <property type="match status" value="1"/>
</dbReference>
<dbReference type="Gene3D" id="3.15.20.10">
    <property type="entry name" value="Bactericidal permeability-increasing protein, domain 2"/>
    <property type="match status" value="1"/>
</dbReference>
<evidence type="ECO:0000313" key="2">
    <source>
        <dbReference type="EMBL" id="VDO24375.1"/>
    </source>
</evidence>
<organism evidence="4">
    <name type="scientific">Brugia timori</name>
    <dbReference type="NCBI Taxonomy" id="42155"/>
    <lineage>
        <taxon>Eukaryota</taxon>
        <taxon>Metazoa</taxon>
        <taxon>Ecdysozoa</taxon>
        <taxon>Nematoda</taxon>
        <taxon>Chromadorea</taxon>
        <taxon>Rhabditida</taxon>
        <taxon>Spirurina</taxon>
        <taxon>Spiruromorpha</taxon>
        <taxon>Filarioidea</taxon>
        <taxon>Onchocercidae</taxon>
        <taxon>Brugia</taxon>
    </lineage>
</organism>
<dbReference type="PANTHER" id="PTHR10504:SF134">
    <property type="entry name" value="BPI2 DOMAIN-CONTAINING PROTEIN"/>
    <property type="match status" value="1"/>
</dbReference>
<dbReference type="Gene3D" id="3.15.10.10">
    <property type="entry name" value="Bactericidal permeability-increasing protein, domain 1"/>
    <property type="match status" value="1"/>
</dbReference>
<feature type="domain" description="Lipid-binding serum glycoprotein C-terminal" evidence="1">
    <location>
        <begin position="426"/>
        <end position="622"/>
    </location>
</feature>
<dbReference type="GO" id="GO:0005615">
    <property type="term" value="C:extracellular space"/>
    <property type="evidence" value="ECO:0007669"/>
    <property type="project" value="TreeGrafter"/>
</dbReference>
<protein>
    <submittedName>
        <fullName evidence="4">BPI2 domain-containing protein</fullName>
    </submittedName>
</protein>
<sequence>MTICNVLRISYEHECYVLKIALWLANTADECLGTPGEIFVPLQSALRVRFSDDIFQQLSRVVDHLFKKYVKQVIIPPQQQCFPEGCVKIQDFHLVAHQNPSYVGVVPTPPNLLTLRISGFNFYITGTLYGHLQPLPLLSMTIPTYGTLAISANQLVVEATFDIQKTVDNVPYIRVVSCSLINEVILAWVENMGLFTIIVNTKYQVIIKVVIFMLFTYSLSNFKMNIGFRIKKHEITIKTRQILEETLCITVNNVVNNELNNQLLQIPTQISILDLYQIFFENSDNISGQKMKRTLESESNYLKAPMQLKMQTISGGIMLQESQLSRLFNTASYAHKLEPIILNSSSTFPTNIALQKSSTNNSWENSRGKLSLLILSLSILDTSATYGKFFIGLDGDVYIKAYDQTINLYQRPKMLRFNEVINADAVDLLISEYTINTLLLKAHIIDAFVFNVSSTTPVFGKLIRTSCGIDEVCLSDSIPEVAEIYPNKQLQIIIRTTEPPRAIISADAAIVTLEGHATFFVEGTTEEIGLIPFSTTIQCNVISLPGRIAGLIKIRTLQFHEHIDFFGLTLQSLDSFKEATKGAMMKMVNEILREGISLKESATLRLSNTSISLVDRGILLQTKFNIERSFYQ</sequence>
<accession>A0A0R3QNQ5</accession>
<dbReference type="Proteomes" id="UP000280834">
    <property type="component" value="Unassembled WGS sequence"/>
</dbReference>